<sequence>MLSPIPRILLATLCLLPATTLLAKPVMFTDVTGREVTVDAPAKRVVLGFHFEEFTAIAGAKAWQNVVGISKTGWAGWRTGNWTRYAEAIPQLKNMPDVGFTDDNSFSAEKVIALKPDVLILPEWGYKTLGPAAQQLSAAGIPVVVVDYNAQTLERHLASTRVLGKVMGADQRAEELARLYQQKYQDVMARIARAKASVKPRVYVELGRDGADAIGNTYRDTMWGQMLDNLGADNLANGRITANWGPLNPEAVLAAKPEHVIIAGSSWQNRPKAVKLGYASDDATARATLLPYTRRAGWDTLKAVQQQHVYTLDHGLARTLTDYTAMQFIAKQLYPAQFADVNPVAELRQFHERYLPVKYSGSWMVTLKP</sequence>
<dbReference type="PANTHER" id="PTHR30535">
    <property type="entry name" value="VITAMIN B12-BINDING PROTEIN"/>
    <property type="match status" value="1"/>
</dbReference>
<dbReference type="InterPro" id="IPR002491">
    <property type="entry name" value="ABC_transptr_periplasmic_BD"/>
</dbReference>
<gene>
    <name evidence="3" type="ORF">GCM10011419_06510</name>
</gene>
<dbReference type="PANTHER" id="PTHR30535:SF34">
    <property type="entry name" value="MOLYBDATE-BINDING PROTEIN MOLA"/>
    <property type="match status" value="1"/>
</dbReference>
<dbReference type="SUPFAM" id="SSF53807">
    <property type="entry name" value="Helical backbone' metal receptor"/>
    <property type="match status" value="1"/>
</dbReference>
<keyword evidence="1" id="KW-0732">Signal</keyword>
<evidence type="ECO:0000256" key="1">
    <source>
        <dbReference type="SAM" id="SignalP"/>
    </source>
</evidence>
<feature type="signal peptide" evidence="1">
    <location>
        <begin position="1"/>
        <end position="23"/>
    </location>
</feature>
<proteinExistence type="predicted"/>
<feature type="domain" description="Fe/B12 periplasmic-binding" evidence="2">
    <location>
        <begin position="43"/>
        <end position="341"/>
    </location>
</feature>
<organism evidence="3 4">
    <name type="scientific">Vogesella fluminis</name>
    <dbReference type="NCBI Taxonomy" id="1069161"/>
    <lineage>
        <taxon>Bacteria</taxon>
        <taxon>Pseudomonadati</taxon>
        <taxon>Pseudomonadota</taxon>
        <taxon>Betaproteobacteria</taxon>
        <taxon>Neisseriales</taxon>
        <taxon>Chromobacteriaceae</taxon>
        <taxon>Vogesella</taxon>
    </lineage>
</organism>
<dbReference type="InterPro" id="IPR050902">
    <property type="entry name" value="ABC_Transporter_SBP"/>
</dbReference>
<dbReference type="RefSeq" id="WP_189352217.1">
    <property type="nucleotide sequence ID" value="NZ_BMYP01000006.1"/>
</dbReference>
<accession>A0ABQ3H686</accession>
<name>A0ABQ3H686_9NEIS</name>
<evidence type="ECO:0000259" key="2">
    <source>
        <dbReference type="PROSITE" id="PS50983"/>
    </source>
</evidence>
<dbReference type="Gene3D" id="3.40.50.1980">
    <property type="entry name" value="Nitrogenase molybdenum iron protein domain"/>
    <property type="match status" value="2"/>
</dbReference>
<protein>
    <submittedName>
        <fullName evidence="3">Periplasmic-binding protein</fullName>
    </submittedName>
</protein>
<evidence type="ECO:0000313" key="4">
    <source>
        <dbReference type="Proteomes" id="UP000662678"/>
    </source>
</evidence>
<evidence type="ECO:0000313" key="3">
    <source>
        <dbReference type="EMBL" id="GHD72769.1"/>
    </source>
</evidence>
<keyword evidence="4" id="KW-1185">Reference proteome</keyword>
<dbReference type="EMBL" id="BMYP01000006">
    <property type="protein sequence ID" value="GHD72769.1"/>
    <property type="molecule type" value="Genomic_DNA"/>
</dbReference>
<comment type="caution">
    <text evidence="3">The sequence shown here is derived from an EMBL/GenBank/DDBJ whole genome shotgun (WGS) entry which is preliminary data.</text>
</comment>
<dbReference type="Pfam" id="PF01497">
    <property type="entry name" value="Peripla_BP_2"/>
    <property type="match status" value="1"/>
</dbReference>
<reference evidence="4" key="1">
    <citation type="journal article" date="2019" name="Int. J. Syst. Evol. Microbiol.">
        <title>The Global Catalogue of Microorganisms (GCM) 10K type strain sequencing project: providing services to taxonomists for standard genome sequencing and annotation.</title>
        <authorList>
            <consortium name="The Broad Institute Genomics Platform"/>
            <consortium name="The Broad Institute Genome Sequencing Center for Infectious Disease"/>
            <person name="Wu L."/>
            <person name="Ma J."/>
        </authorList>
    </citation>
    <scope>NUCLEOTIDE SEQUENCE [LARGE SCALE GENOMIC DNA]</scope>
    <source>
        <strain evidence="4">KCTC 23713</strain>
    </source>
</reference>
<dbReference type="PROSITE" id="PS50983">
    <property type="entry name" value="FE_B12_PBP"/>
    <property type="match status" value="1"/>
</dbReference>
<dbReference type="Proteomes" id="UP000662678">
    <property type="component" value="Unassembled WGS sequence"/>
</dbReference>
<feature type="chain" id="PRO_5046023306" evidence="1">
    <location>
        <begin position="24"/>
        <end position="369"/>
    </location>
</feature>